<dbReference type="Proteomes" id="UP000887565">
    <property type="component" value="Unplaced"/>
</dbReference>
<proteinExistence type="predicted"/>
<name>A0A915KYH5_ROMCU</name>
<organism evidence="1 2">
    <name type="scientific">Romanomermis culicivorax</name>
    <name type="common">Nematode worm</name>
    <dbReference type="NCBI Taxonomy" id="13658"/>
    <lineage>
        <taxon>Eukaryota</taxon>
        <taxon>Metazoa</taxon>
        <taxon>Ecdysozoa</taxon>
        <taxon>Nematoda</taxon>
        <taxon>Enoplea</taxon>
        <taxon>Dorylaimia</taxon>
        <taxon>Mermithida</taxon>
        <taxon>Mermithoidea</taxon>
        <taxon>Mermithidae</taxon>
        <taxon>Romanomermis</taxon>
    </lineage>
</organism>
<dbReference type="AlphaFoldDB" id="A0A915KYH5"/>
<protein>
    <submittedName>
        <fullName evidence="2">Uncharacterized protein</fullName>
    </submittedName>
</protein>
<dbReference type="WBParaSite" id="nRc.2.0.1.t43240-RA">
    <property type="protein sequence ID" value="nRc.2.0.1.t43240-RA"/>
    <property type="gene ID" value="nRc.2.0.1.g43240"/>
</dbReference>
<accession>A0A915KYH5</accession>
<sequence length="100" mass="11534">MQLLTMLEVYYEKEHSRYLLLRKTKNHTYNDERLKHAEMFKIYTGHYGWGQKSNGHANHLVHYVATAPIQHHAAHISDATFSAAIVMAAVAREIATTRDI</sequence>
<keyword evidence="1" id="KW-1185">Reference proteome</keyword>
<reference evidence="2" key="1">
    <citation type="submission" date="2022-11" db="UniProtKB">
        <authorList>
            <consortium name="WormBaseParasite"/>
        </authorList>
    </citation>
    <scope>IDENTIFICATION</scope>
</reference>
<evidence type="ECO:0000313" key="2">
    <source>
        <dbReference type="WBParaSite" id="nRc.2.0.1.t43240-RA"/>
    </source>
</evidence>
<evidence type="ECO:0000313" key="1">
    <source>
        <dbReference type="Proteomes" id="UP000887565"/>
    </source>
</evidence>